<reference evidence="17" key="2">
    <citation type="submission" date="2021-04" db="EMBL/GenBank/DDBJ databases">
        <authorList>
            <person name="Gilroy R."/>
        </authorList>
    </citation>
    <scope>NUCLEOTIDE SEQUENCE</scope>
    <source>
        <strain evidence="17">CHK196-7946</strain>
    </source>
</reference>
<dbReference type="CDD" id="cd03257">
    <property type="entry name" value="ABC_NikE_OppD_transporters"/>
    <property type="match status" value="1"/>
</dbReference>
<dbReference type="Proteomes" id="UP000823902">
    <property type="component" value="Unassembled WGS sequence"/>
</dbReference>
<dbReference type="InterPro" id="IPR017871">
    <property type="entry name" value="ABC_transporter-like_CS"/>
</dbReference>
<sequence length="324" mass="36030">MEPILKIEHLSVYFTQYEQGLCSFGFRKRQLAAVKDLSLEIEPGQIVAVVGASGSGKSLLAHSILGILPYNSHMEGEIRYDGEVLTEKRAKKLRGKEIFLIPQGVTYLDPLMKVGAQLRKGKKDPDTKRRCRSALERYGLGADTEELYPFELSGGMARRVLIASAVTEKPRLIIADEPTPGLDARSAKRILSHFRELADEGAGILFITHDLELALSVADEVSVFYAGETIEKAKAEDFGKPENLRHPYTRALWYAMPEHGFRAVGGVQPYAGDARKGCPYAGACHVCGEDCRTEEQIPLLKYRGGEVRCLHPDEIRRLYLDGIR</sequence>
<evidence type="ECO:0000256" key="6">
    <source>
        <dbReference type="ARBA" id="ARBA00022741"/>
    </source>
</evidence>
<proteinExistence type="inferred from homology"/>
<dbReference type="PANTHER" id="PTHR43297:SF13">
    <property type="entry name" value="NICKEL ABC TRANSPORTER, ATP-BINDING PROTEIN"/>
    <property type="match status" value="1"/>
</dbReference>
<dbReference type="Pfam" id="PF00005">
    <property type="entry name" value="ABC_tran"/>
    <property type="match status" value="1"/>
</dbReference>
<protein>
    <recommendedName>
        <fullName evidence="14">Nickel import system ATP-binding protein NikD</fullName>
        <ecNumber evidence="13">7.2.2.11</ecNumber>
    </recommendedName>
</protein>
<comment type="subunit">
    <text evidence="12">The complex is composed of two ATP-binding proteins (NikD and NikE), two transmembrane proteins (NikB and NikC) and a solute-binding protein (NikA).</text>
</comment>
<evidence type="ECO:0000256" key="5">
    <source>
        <dbReference type="ARBA" id="ARBA00022596"/>
    </source>
</evidence>
<comment type="similarity">
    <text evidence="2">Belongs to the ABC transporter superfamily.</text>
</comment>
<dbReference type="SMART" id="SM00382">
    <property type="entry name" value="AAA"/>
    <property type="match status" value="1"/>
</dbReference>
<dbReference type="GO" id="GO:0005524">
    <property type="term" value="F:ATP binding"/>
    <property type="evidence" value="ECO:0007669"/>
    <property type="project" value="UniProtKB-KW"/>
</dbReference>
<evidence type="ECO:0000256" key="1">
    <source>
        <dbReference type="ARBA" id="ARBA00004202"/>
    </source>
</evidence>
<evidence type="ECO:0000256" key="13">
    <source>
        <dbReference type="ARBA" id="ARBA00039098"/>
    </source>
</evidence>
<keyword evidence="5" id="KW-0533">Nickel</keyword>
<dbReference type="InterPro" id="IPR050388">
    <property type="entry name" value="ABC_Ni/Peptide_Import"/>
</dbReference>
<evidence type="ECO:0000256" key="4">
    <source>
        <dbReference type="ARBA" id="ARBA00022475"/>
    </source>
</evidence>
<keyword evidence="10" id="KW-0921">Nickel transport</keyword>
<dbReference type="PROSITE" id="PS50893">
    <property type="entry name" value="ABC_TRANSPORTER_2"/>
    <property type="match status" value="1"/>
</dbReference>
<keyword evidence="7 17" id="KW-0067">ATP-binding</keyword>
<keyword evidence="3" id="KW-0813">Transport</keyword>
<dbReference type="GO" id="GO:0015833">
    <property type="term" value="P:peptide transport"/>
    <property type="evidence" value="ECO:0007669"/>
    <property type="project" value="InterPro"/>
</dbReference>
<keyword evidence="6" id="KW-0547">Nucleotide-binding</keyword>
<accession>A0A9D2Q934</accession>
<feature type="domain" description="ABC transporter" evidence="16">
    <location>
        <begin position="5"/>
        <end position="251"/>
    </location>
</feature>
<keyword evidence="4" id="KW-1003">Cell membrane</keyword>
<dbReference type="Gene3D" id="3.40.50.300">
    <property type="entry name" value="P-loop containing nucleotide triphosphate hydrolases"/>
    <property type="match status" value="1"/>
</dbReference>
<evidence type="ECO:0000256" key="12">
    <source>
        <dbReference type="ARBA" id="ARBA00038669"/>
    </source>
</evidence>
<evidence type="ECO:0000256" key="10">
    <source>
        <dbReference type="ARBA" id="ARBA00023112"/>
    </source>
</evidence>
<dbReference type="InterPro" id="IPR003593">
    <property type="entry name" value="AAA+_ATPase"/>
</dbReference>
<evidence type="ECO:0000256" key="8">
    <source>
        <dbReference type="ARBA" id="ARBA00022967"/>
    </source>
</evidence>
<dbReference type="InterPro" id="IPR027417">
    <property type="entry name" value="P-loop_NTPase"/>
</dbReference>
<evidence type="ECO:0000256" key="7">
    <source>
        <dbReference type="ARBA" id="ARBA00022840"/>
    </source>
</evidence>
<dbReference type="SUPFAM" id="SSF52540">
    <property type="entry name" value="P-loop containing nucleoside triphosphate hydrolases"/>
    <property type="match status" value="1"/>
</dbReference>
<evidence type="ECO:0000256" key="2">
    <source>
        <dbReference type="ARBA" id="ARBA00005417"/>
    </source>
</evidence>
<dbReference type="AlphaFoldDB" id="A0A9D2Q934"/>
<dbReference type="EC" id="7.2.2.11" evidence="13"/>
<keyword evidence="11" id="KW-0472">Membrane</keyword>
<dbReference type="PANTHER" id="PTHR43297">
    <property type="entry name" value="OLIGOPEPTIDE TRANSPORT ATP-BINDING PROTEIN APPD"/>
    <property type="match status" value="1"/>
</dbReference>
<reference evidence="17" key="1">
    <citation type="journal article" date="2021" name="PeerJ">
        <title>Extensive microbial diversity within the chicken gut microbiome revealed by metagenomics and culture.</title>
        <authorList>
            <person name="Gilroy R."/>
            <person name="Ravi A."/>
            <person name="Getino M."/>
            <person name="Pursley I."/>
            <person name="Horton D.L."/>
            <person name="Alikhan N.F."/>
            <person name="Baker D."/>
            <person name="Gharbi K."/>
            <person name="Hall N."/>
            <person name="Watson M."/>
            <person name="Adriaenssens E.M."/>
            <person name="Foster-Nyarko E."/>
            <person name="Jarju S."/>
            <person name="Secka A."/>
            <person name="Antonio M."/>
            <person name="Oren A."/>
            <person name="Chaudhuri R.R."/>
            <person name="La Ragione R."/>
            <person name="Hildebrand F."/>
            <person name="Pallen M.J."/>
        </authorList>
    </citation>
    <scope>NUCLEOTIDE SEQUENCE</scope>
    <source>
        <strain evidence="17">CHK196-7946</strain>
    </source>
</reference>
<evidence type="ECO:0000256" key="15">
    <source>
        <dbReference type="ARBA" id="ARBA00048610"/>
    </source>
</evidence>
<dbReference type="PROSITE" id="PS00211">
    <property type="entry name" value="ABC_TRANSPORTER_1"/>
    <property type="match status" value="1"/>
</dbReference>
<dbReference type="GO" id="GO:0016887">
    <property type="term" value="F:ATP hydrolysis activity"/>
    <property type="evidence" value="ECO:0007669"/>
    <property type="project" value="InterPro"/>
</dbReference>
<comment type="caution">
    <text evidence="17">The sequence shown here is derived from an EMBL/GenBank/DDBJ whole genome shotgun (WGS) entry which is preliminary data.</text>
</comment>
<evidence type="ECO:0000313" key="17">
    <source>
        <dbReference type="EMBL" id="HJC73806.1"/>
    </source>
</evidence>
<evidence type="ECO:0000256" key="3">
    <source>
        <dbReference type="ARBA" id="ARBA00022448"/>
    </source>
</evidence>
<evidence type="ECO:0000259" key="16">
    <source>
        <dbReference type="PROSITE" id="PS50893"/>
    </source>
</evidence>
<comment type="catalytic activity">
    <reaction evidence="15">
        <text>Ni(2+)(out) + ATP + H2O = Ni(2+)(in) + ADP + phosphate + H(+)</text>
        <dbReference type="Rhea" id="RHEA:15557"/>
        <dbReference type="ChEBI" id="CHEBI:15377"/>
        <dbReference type="ChEBI" id="CHEBI:15378"/>
        <dbReference type="ChEBI" id="CHEBI:30616"/>
        <dbReference type="ChEBI" id="CHEBI:43474"/>
        <dbReference type="ChEBI" id="CHEBI:49786"/>
        <dbReference type="ChEBI" id="CHEBI:456216"/>
        <dbReference type="EC" id="7.2.2.11"/>
    </reaction>
    <physiologicalReaction direction="left-to-right" evidence="15">
        <dbReference type="Rhea" id="RHEA:15558"/>
    </physiologicalReaction>
</comment>
<evidence type="ECO:0000256" key="9">
    <source>
        <dbReference type="ARBA" id="ARBA00023065"/>
    </source>
</evidence>
<evidence type="ECO:0000256" key="11">
    <source>
        <dbReference type="ARBA" id="ARBA00023136"/>
    </source>
</evidence>
<organism evidence="17 18">
    <name type="scientific">Candidatus Mediterraneibacter faecavium</name>
    <dbReference type="NCBI Taxonomy" id="2838668"/>
    <lineage>
        <taxon>Bacteria</taxon>
        <taxon>Bacillati</taxon>
        <taxon>Bacillota</taxon>
        <taxon>Clostridia</taxon>
        <taxon>Lachnospirales</taxon>
        <taxon>Lachnospiraceae</taxon>
        <taxon>Mediterraneibacter</taxon>
    </lineage>
</organism>
<dbReference type="InterPro" id="IPR013563">
    <property type="entry name" value="Oligopep_ABC_C"/>
</dbReference>
<dbReference type="Pfam" id="PF08352">
    <property type="entry name" value="oligo_HPY"/>
    <property type="match status" value="1"/>
</dbReference>
<evidence type="ECO:0000313" key="18">
    <source>
        <dbReference type="Proteomes" id="UP000823902"/>
    </source>
</evidence>
<name>A0A9D2Q934_9FIRM</name>
<comment type="subcellular location">
    <subcellularLocation>
        <location evidence="1">Cell membrane</location>
        <topology evidence="1">Peripheral membrane protein</topology>
    </subcellularLocation>
</comment>
<dbReference type="EMBL" id="DWVY01000010">
    <property type="protein sequence ID" value="HJC73806.1"/>
    <property type="molecule type" value="Genomic_DNA"/>
</dbReference>
<gene>
    <name evidence="17" type="ORF">H9697_02480</name>
</gene>
<keyword evidence="9" id="KW-0406">Ion transport</keyword>
<dbReference type="InterPro" id="IPR003439">
    <property type="entry name" value="ABC_transporter-like_ATP-bd"/>
</dbReference>
<dbReference type="GO" id="GO:0015413">
    <property type="term" value="F:ABC-type nickel transporter activity"/>
    <property type="evidence" value="ECO:0007669"/>
    <property type="project" value="UniProtKB-EC"/>
</dbReference>
<keyword evidence="8" id="KW-1278">Translocase</keyword>
<evidence type="ECO:0000256" key="14">
    <source>
        <dbReference type="ARBA" id="ARBA00044143"/>
    </source>
</evidence>
<dbReference type="GO" id="GO:0005886">
    <property type="term" value="C:plasma membrane"/>
    <property type="evidence" value="ECO:0007669"/>
    <property type="project" value="UniProtKB-SubCell"/>
</dbReference>